<evidence type="ECO:0000256" key="2">
    <source>
        <dbReference type="ARBA" id="ARBA00022729"/>
    </source>
</evidence>
<dbReference type="Gene3D" id="3.40.50.1980">
    <property type="entry name" value="Nitrogenase molybdenum iron protein domain"/>
    <property type="match status" value="2"/>
</dbReference>
<sequence length="273" mass="29684">MRIVSLVPGHTETLFALGLGEKVVGVTAHCDYPPQATGKEQVGLFNRPDVGRIISLRPDLVLAGGAIHRGCVEELRRAGITVFDFAPRRVAELLEGMEEIVRITLAGEAGRSAVATFRARVAGLREKVARRSRIRVLFVMGEKTLVTPGPASCQYDALRVAGADLLPAAYEPAVLLSRSEIRRFNPEVILACGRVSGEPPKKRCPGCDLPERPCVRDVADMLNHPLLTGVDAVEKKCVHAVPCHWLCRPGPRLIDGMERVAQLLQKISRPLTG</sequence>
<dbReference type="Proteomes" id="UP001225644">
    <property type="component" value="Unassembled WGS sequence"/>
</dbReference>
<protein>
    <submittedName>
        <fullName evidence="4">Iron complex transport system substrate-binding protein</fullName>
    </submittedName>
</protein>
<dbReference type="InterPro" id="IPR002491">
    <property type="entry name" value="ABC_transptr_periplasmic_BD"/>
</dbReference>
<dbReference type="RefSeq" id="WP_307399274.1">
    <property type="nucleotide sequence ID" value="NZ_JAUSUX010000002.1"/>
</dbReference>
<dbReference type="PANTHER" id="PTHR30535:SF34">
    <property type="entry name" value="MOLYBDATE-BINDING PROTEIN MOLA"/>
    <property type="match status" value="1"/>
</dbReference>
<feature type="domain" description="Fe/B12 periplasmic-binding" evidence="3">
    <location>
        <begin position="2"/>
        <end position="273"/>
    </location>
</feature>
<dbReference type="PANTHER" id="PTHR30535">
    <property type="entry name" value="VITAMIN B12-BINDING PROTEIN"/>
    <property type="match status" value="1"/>
</dbReference>
<evidence type="ECO:0000313" key="4">
    <source>
        <dbReference type="EMBL" id="MDQ0285245.1"/>
    </source>
</evidence>
<dbReference type="InterPro" id="IPR054828">
    <property type="entry name" value="Vit_B12_bind_prot"/>
</dbReference>
<comment type="caution">
    <text evidence="4">The sequence shown here is derived from an EMBL/GenBank/DDBJ whole genome shotgun (WGS) entry which is preliminary data.</text>
</comment>
<proteinExistence type="inferred from homology"/>
<dbReference type="SUPFAM" id="SSF53807">
    <property type="entry name" value="Helical backbone' metal receptor"/>
    <property type="match status" value="1"/>
</dbReference>
<keyword evidence="2" id="KW-0732">Signal</keyword>
<dbReference type="PROSITE" id="PS50983">
    <property type="entry name" value="FE_B12_PBP"/>
    <property type="match status" value="1"/>
</dbReference>
<reference evidence="4 5" key="1">
    <citation type="submission" date="2023-07" db="EMBL/GenBank/DDBJ databases">
        <title>Genomic Encyclopedia of Type Strains, Phase IV (KMG-IV): sequencing the most valuable type-strain genomes for metagenomic binning, comparative biology and taxonomic classification.</title>
        <authorList>
            <person name="Goeker M."/>
        </authorList>
    </citation>
    <scope>NUCLEOTIDE SEQUENCE [LARGE SCALE GENOMIC DNA]</scope>
    <source>
        <strain evidence="4 5">DSM 12396</strain>
    </source>
</reference>
<dbReference type="Pfam" id="PF01497">
    <property type="entry name" value="Peripla_BP_2"/>
    <property type="match status" value="1"/>
</dbReference>
<organism evidence="4 5">
    <name type="scientific">Desulfofundulus luciae</name>
    <dbReference type="NCBI Taxonomy" id="74702"/>
    <lineage>
        <taxon>Bacteria</taxon>
        <taxon>Bacillati</taxon>
        <taxon>Bacillota</taxon>
        <taxon>Clostridia</taxon>
        <taxon>Eubacteriales</taxon>
        <taxon>Peptococcaceae</taxon>
        <taxon>Desulfofundulus</taxon>
    </lineage>
</organism>
<evidence type="ECO:0000259" key="3">
    <source>
        <dbReference type="PROSITE" id="PS50983"/>
    </source>
</evidence>
<comment type="similarity">
    <text evidence="1">Belongs to the bacterial solute-binding protein 8 family.</text>
</comment>
<evidence type="ECO:0000256" key="1">
    <source>
        <dbReference type="ARBA" id="ARBA00008814"/>
    </source>
</evidence>
<dbReference type="InterPro" id="IPR050902">
    <property type="entry name" value="ABC_Transporter_SBP"/>
</dbReference>
<gene>
    <name evidence="4" type="ORF">J2Z49_000338</name>
</gene>
<keyword evidence="5" id="KW-1185">Reference proteome</keyword>
<name>A0ABU0AXN0_9FIRM</name>
<accession>A0ABU0AXN0</accession>
<dbReference type="NCBIfam" id="NF038402">
    <property type="entry name" value="TroA_like"/>
    <property type="match status" value="1"/>
</dbReference>
<evidence type="ECO:0000313" key="5">
    <source>
        <dbReference type="Proteomes" id="UP001225644"/>
    </source>
</evidence>
<dbReference type="EMBL" id="JAUSUX010000002">
    <property type="protein sequence ID" value="MDQ0285245.1"/>
    <property type="molecule type" value="Genomic_DNA"/>
</dbReference>